<dbReference type="EMBL" id="GL376599">
    <property type="status" value="NOT_ANNOTATED_CDS"/>
    <property type="molecule type" value="Genomic_DNA"/>
</dbReference>
<dbReference type="AlphaFoldDB" id="K3WVW7"/>
<organism evidence="1 2">
    <name type="scientific">Globisporangium ultimum (strain ATCC 200006 / CBS 805.95 / DAOM BR144)</name>
    <name type="common">Pythium ultimum</name>
    <dbReference type="NCBI Taxonomy" id="431595"/>
    <lineage>
        <taxon>Eukaryota</taxon>
        <taxon>Sar</taxon>
        <taxon>Stramenopiles</taxon>
        <taxon>Oomycota</taxon>
        <taxon>Peronosporomycetes</taxon>
        <taxon>Pythiales</taxon>
        <taxon>Pythiaceae</taxon>
        <taxon>Globisporangium</taxon>
    </lineage>
</organism>
<protein>
    <recommendedName>
        <fullName evidence="3">Phospholipid scramblase</fullName>
    </recommendedName>
</protein>
<reference evidence="2" key="2">
    <citation type="submission" date="2010-04" db="EMBL/GenBank/DDBJ databases">
        <authorList>
            <person name="Buell R."/>
            <person name="Hamilton J."/>
            <person name="Hostetler J."/>
        </authorList>
    </citation>
    <scope>NUCLEOTIDE SEQUENCE [LARGE SCALE GENOMIC DNA]</scope>
    <source>
        <strain evidence="2">DAOM:BR144</strain>
    </source>
</reference>
<sequence length="269" mass="29766">MDNARESKYDSVVQSLADLNGLVVRQKAQKAEILAQAPEVPYEAENKYKVHLLPTDKAVQTTSYGPKGWEPTNEDLEKMDAFLFAQEKSDLFMCAGSGGVDVINRPFRIGGCCCCPLEVHLDSVVNGPVQRIGRVREDFSPYLSRCCASICMAAFYTDIDRALPGGEYEKKYSLRVNLGCCGRVNNCCAPSCCKSDAIFDILDTNGAVVANLQQAYARDRSCIGACCRSEYNFNNYILGFPPGTTVNSCMLLLTALFQIEYQLFETKEK</sequence>
<evidence type="ECO:0000313" key="1">
    <source>
        <dbReference type="EnsemblProtists" id="PYU1_T009115"/>
    </source>
</evidence>
<reference evidence="1" key="3">
    <citation type="submission" date="2015-02" db="UniProtKB">
        <authorList>
            <consortium name="EnsemblProtists"/>
        </authorList>
    </citation>
    <scope>IDENTIFICATION</scope>
    <source>
        <strain evidence="1">DAOM BR144</strain>
    </source>
</reference>
<dbReference type="eggNOG" id="ENOG502S2KD">
    <property type="taxonomic scope" value="Eukaryota"/>
</dbReference>
<dbReference type="VEuPathDB" id="FungiDB:PYU1_G009097"/>
<dbReference type="Proteomes" id="UP000019132">
    <property type="component" value="Unassembled WGS sequence"/>
</dbReference>
<dbReference type="InParanoid" id="K3WVW7"/>
<keyword evidence="2" id="KW-1185">Reference proteome</keyword>
<dbReference type="EnsemblProtists" id="PYU1_T009115">
    <property type="protein sequence ID" value="PYU1_T009115"/>
    <property type="gene ID" value="PYU1_G009097"/>
</dbReference>
<proteinExistence type="predicted"/>
<accession>K3WVW7</accession>
<evidence type="ECO:0008006" key="3">
    <source>
        <dbReference type="Google" id="ProtNLM"/>
    </source>
</evidence>
<evidence type="ECO:0000313" key="2">
    <source>
        <dbReference type="Proteomes" id="UP000019132"/>
    </source>
</evidence>
<name>K3WVW7_GLOUD</name>
<dbReference type="HOGENOM" id="CLU_1063472_0_0_1"/>
<reference evidence="2" key="1">
    <citation type="journal article" date="2010" name="Genome Biol.">
        <title>Genome sequence of the necrotrophic plant pathogen Pythium ultimum reveals original pathogenicity mechanisms and effector repertoire.</title>
        <authorList>
            <person name="Levesque C.A."/>
            <person name="Brouwer H."/>
            <person name="Cano L."/>
            <person name="Hamilton J.P."/>
            <person name="Holt C."/>
            <person name="Huitema E."/>
            <person name="Raffaele S."/>
            <person name="Robideau G.P."/>
            <person name="Thines M."/>
            <person name="Win J."/>
            <person name="Zerillo M.M."/>
            <person name="Beakes G.W."/>
            <person name="Boore J.L."/>
            <person name="Busam D."/>
            <person name="Dumas B."/>
            <person name="Ferriera S."/>
            <person name="Fuerstenberg S.I."/>
            <person name="Gachon C.M."/>
            <person name="Gaulin E."/>
            <person name="Govers F."/>
            <person name="Grenville-Briggs L."/>
            <person name="Horner N."/>
            <person name="Hostetler J."/>
            <person name="Jiang R.H."/>
            <person name="Johnson J."/>
            <person name="Krajaejun T."/>
            <person name="Lin H."/>
            <person name="Meijer H.J."/>
            <person name="Moore B."/>
            <person name="Morris P."/>
            <person name="Phuntmart V."/>
            <person name="Puiu D."/>
            <person name="Shetty J."/>
            <person name="Stajich J.E."/>
            <person name="Tripathy S."/>
            <person name="Wawra S."/>
            <person name="van West P."/>
            <person name="Whitty B.R."/>
            <person name="Coutinho P.M."/>
            <person name="Henrissat B."/>
            <person name="Martin F."/>
            <person name="Thomas P.D."/>
            <person name="Tyler B.M."/>
            <person name="De Vries R.P."/>
            <person name="Kamoun S."/>
            <person name="Yandell M."/>
            <person name="Tisserat N."/>
            <person name="Buell C.R."/>
        </authorList>
    </citation>
    <scope>NUCLEOTIDE SEQUENCE</scope>
    <source>
        <strain evidence="2">DAOM:BR144</strain>
    </source>
</reference>